<feature type="domain" description="Blue (type 1) copper" evidence="9">
    <location>
        <begin position="80"/>
        <end position="164"/>
    </location>
</feature>
<evidence type="ECO:0000313" key="10">
    <source>
        <dbReference type="EMBL" id="SEP06201.1"/>
    </source>
</evidence>
<feature type="transmembrane region" description="Helical" evidence="8">
    <location>
        <begin position="176"/>
        <end position="198"/>
    </location>
</feature>
<organism evidence="10 11">
    <name type="scientific">Halogranum amylolyticum</name>
    <dbReference type="NCBI Taxonomy" id="660520"/>
    <lineage>
        <taxon>Archaea</taxon>
        <taxon>Methanobacteriati</taxon>
        <taxon>Methanobacteriota</taxon>
        <taxon>Stenosarchaea group</taxon>
        <taxon>Halobacteria</taxon>
        <taxon>Halobacteriales</taxon>
        <taxon>Haloferacaceae</taxon>
    </lineage>
</organism>
<gene>
    <name evidence="10" type="ORF">SAMN04487948_11290</name>
</gene>
<feature type="compositionally biased region" description="Basic and acidic residues" evidence="7">
    <location>
        <begin position="1"/>
        <end position="21"/>
    </location>
</feature>
<dbReference type="Gene3D" id="2.60.40.420">
    <property type="entry name" value="Cupredoxins - blue copper proteins"/>
    <property type="match status" value="1"/>
</dbReference>
<evidence type="ECO:0000313" key="11">
    <source>
        <dbReference type="Proteomes" id="UP000199126"/>
    </source>
</evidence>
<dbReference type="GO" id="GO:0009055">
    <property type="term" value="F:electron transfer activity"/>
    <property type="evidence" value="ECO:0007669"/>
    <property type="project" value="InterPro"/>
</dbReference>
<dbReference type="Proteomes" id="UP000199126">
    <property type="component" value="Unassembled WGS sequence"/>
</dbReference>
<accession>A0A1H8USQ2</accession>
<feature type="region of interest" description="Disordered" evidence="7">
    <location>
        <begin position="1"/>
        <end position="26"/>
    </location>
</feature>
<keyword evidence="8" id="KW-1133">Transmembrane helix</keyword>
<name>A0A1H8USQ2_9EURY</name>
<keyword evidence="2" id="KW-0813">Transport</keyword>
<dbReference type="GO" id="GO:0016020">
    <property type="term" value="C:membrane"/>
    <property type="evidence" value="ECO:0007669"/>
    <property type="project" value="UniProtKB-SubCell"/>
</dbReference>
<evidence type="ECO:0000256" key="1">
    <source>
        <dbReference type="ARBA" id="ARBA00004370"/>
    </source>
</evidence>
<dbReference type="EMBL" id="FODV01000012">
    <property type="protein sequence ID" value="SEP06201.1"/>
    <property type="molecule type" value="Genomic_DNA"/>
</dbReference>
<dbReference type="InterPro" id="IPR008972">
    <property type="entry name" value="Cupredoxin"/>
</dbReference>
<evidence type="ECO:0000259" key="9">
    <source>
        <dbReference type="Pfam" id="PF00127"/>
    </source>
</evidence>
<protein>
    <submittedName>
        <fullName evidence="10">Halocyanin domain-containing protein</fullName>
    </submittedName>
</protein>
<reference evidence="11" key="1">
    <citation type="submission" date="2016-10" db="EMBL/GenBank/DDBJ databases">
        <authorList>
            <person name="Varghese N."/>
            <person name="Submissions S."/>
        </authorList>
    </citation>
    <scope>NUCLEOTIDE SEQUENCE [LARGE SCALE GENOMIC DNA]</scope>
    <source>
        <strain evidence="11">CGMCC 1.10121</strain>
    </source>
</reference>
<comment type="subcellular location">
    <subcellularLocation>
        <location evidence="1">Membrane</location>
    </subcellularLocation>
</comment>
<sequence length="213" mass="21733">MSSTTRERDATSAVRDPDVTRRTVSRGAVSATTACLALGSAGGTAAQSSGESDLAGWFGNVDNYEGVVDETGNAEVTITVGTSANGGNFGFGPAAVRVDPGTTVVWEWSGKGGTHNVVAEDGSFESEMTGEAGHTFEQTLESTGVRKYACVPHQAMGMKGAVVVGDPQSTDEDDGLATTLTLSGGVGLVGGLVALFGFGTREKAKRRGPRPDL</sequence>
<keyword evidence="5" id="KW-0186">Copper</keyword>
<evidence type="ECO:0000256" key="2">
    <source>
        <dbReference type="ARBA" id="ARBA00022448"/>
    </source>
</evidence>
<proteinExistence type="predicted"/>
<dbReference type="InterPro" id="IPR000923">
    <property type="entry name" value="BlueCu_1"/>
</dbReference>
<dbReference type="GO" id="GO:0005507">
    <property type="term" value="F:copper ion binding"/>
    <property type="evidence" value="ECO:0007669"/>
    <property type="project" value="InterPro"/>
</dbReference>
<dbReference type="AlphaFoldDB" id="A0A1H8USQ2"/>
<evidence type="ECO:0000256" key="4">
    <source>
        <dbReference type="ARBA" id="ARBA00022982"/>
    </source>
</evidence>
<dbReference type="PANTHER" id="PTHR34192">
    <property type="entry name" value="PLASTOCYANIN MAJOR ISOFORM, CHLOROPLASTIC-RELATED"/>
    <property type="match status" value="1"/>
</dbReference>
<evidence type="ECO:0000256" key="3">
    <source>
        <dbReference type="ARBA" id="ARBA00022723"/>
    </source>
</evidence>
<dbReference type="NCBIfam" id="TIGR03102">
    <property type="entry name" value="halo_cynanin"/>
    <property type="match status" value="1"/>
</dbReference>
<dbReference type="SUPFAM" id="SSF49503">
    <property type="entry name" value="Cupredoxins"/>
    <property type="match status" value="1"/>
</dbReference>
<keyword evidence="8" id="KW-0812">Transmembrane</keyword>
<keyword evidence="3" id="KW-0479">Metal-binding</keyword>
<dbReference type="PANTHER" id="PTHR34192:SF10">
    <property type="entry name" value="PLASTOCYANIN MAJOR ISOFORM, CHLOROPLASTIC-RELATED"/>
    <property type="match status" value="1"/>
</dbReference>
<evidence type="ECO:0000256" key="7">
    <source>
        <dbReference type="SAM" id="MobiDB-lite"/>
    </source>
</evidence>
<dbReference type="InterPro" id="IPR017533">
    <property type="entry name" value="Halocyanin"/>
</dbReference>
<keyword evidence="11" id="KW-1185">Reference proteome</keyword>
<dbReference type="CDD" id="cd04220">
    <property type="entry name" value="Halocyanin"/>
    <property type="match status" value="1"/>
</dbReference>
<keyword evidence="6 8" id="KW-0472">Membrane</keyword>
<evidence type="ECO:0000256" key="8">
    <source>
        <dbReference type="SAM" id="Phobius"/>
    </source>
</evidence>
<keyword evidence="4" id="KW-0249">Electron transport</keyword>
<dbReference type="Pfam" id="PF00127">
    <property type="entry name" value="Copper-bind"/>
    <property type="match status" value="1"/>
</dbReference>
<evidence type="ECO:0000256" key="5">
    <source>
        <dbReference type="ARBA" id="ARBA00023008"/>
    </source>
</evidence>
<evidence type="ECO:0000256" key="6">
    <source>
        <dbReference type="ARBA" id="ARBA00023136"/>
    </source>
</evidence>